<protein>
    <submittedName>
        <fullName evidence="7">26678_t:CDS:1</fullName>
    </submittedName>
</protein>
<feature type="region of interest" description="Disordered" evidence="5">
    <location>
        <begin position="98"/>
        <end position="132"/>
    </location>
</feature>
<sequence length="271" mass="30944">MSMDKYRGETSRQSPDSEDFLVQINDSLANLEEVENEGVKLINLINEHHDRIQHAGYAAQDVKEKLESLYRDAIKQASREEEMDKKITKDIDKYLESIKDSRTPSDLNTEESHKKKRSQENTSVNNKAKKPKVSIIKNGTSVAAKQPKDKDIEENWILATVVGYKVESKSYEVEDADKDEASNRPGERFIVPVKNVIAIPNPGEMRSPEFPKDSTVIALYPHTTCFYKAVVVIPPSKLTPKTSRYLLTFEDDENAERYVDAHYVLDIPKDR</sequence>
<reference evidence="7" key="1">
    <citation type="submission" date="2021-06" db="EMBL/GenBank/DDBJ databases">
        <authorList>
            <person name="Kallberg Y."/>
            <person name="Tangrot J."/>
            <person name="Rosling A."/>
        </authorList>
    </citation>
    <scope>NUCLEOTIDE SEQUENCE</scope>
    <source>
        <strain evidence="7">MA453B</strain>
    </source>
</reference>
<dbReference type="CDD" id="cd20394">
    <property type="entry name" value="Tudor_SGF29_rpt2"/>
    <property type="match status" value="1"/>
</dbReference>
<dbReference type="EMBL" id="CAJVPY010000432">
    <property type="protein sequence ID" value="CAG8472482.1"/>
    <property type="molecule type" value="Genomic_DNA"/>
</dbReference>
<keyword evidence="3" id="KW-0804">Transcription</keyword>
<dbReference type="InterPro" id="IPR047287">
    <property type="entry name" value="Tudor_SGF29_rpt2"/>
</dbReference>
<keyword evidence="8" id="KW-1185">Reference proteome</keyword>
<evidence type="ECO:0000259" key="6">
    <source>
        <dbReference type="PROSITE" id="PS51518"/>
    </source>
</evidence>
<evidence type="ECO:0000313" key="7">
    <source>
        <dbReference type="EMBL" id="CAG8472482.1"/>
    </source>
</evidence>
<dbReference type="GO" id="GO:0005634">
    <property type="term" value="C:nucleus"/>
    <property type="evidence" value="ECO:0007669"/>
    <property type="project" value="UniProtKB-SubCell"/>
</dbReference>
<dbReference type="GO" id="GO:0000124">
    <property type="term" value="C:SAGA complex"/>
    <property type="evidence" value="ECO:0007669"/>
    <property type="project" value="InterPro"/>
</dbReference>
<dbReference type="PANTHER" id="PTHR21539">
    <property type="entry name" value="SAGA-ASSOCIATED FACTOR 29"/>
    <property type="match status" value="1"/>
</dbReference>
<keyword evidence="4" id="KW-0539">Nucleus</keyword>
<evidence type="ECO:0000313" key="8">
    <source>
        <dbReference type="Proteomes" id="UP000789405"/>
    </source>
</evidence>
<feature type="domain" description="SGF29 C-terminal" evidence="6">
    <location>
        <begin position="132"/>
        <end position="271"/>
    </location>
</feature>
<dbReference type="Gene3D" id="2.30.30.140">
    <property type="match status" value="2"/>
</dbReference>
<dbReference type="Proteomes" id="UP000789405">
    <property type="component" value="Unassembled WGS sequence"/>
</dbReference>
<keyword evidence="2" id="KW-0805">Transcription regulation</keyword>
<evidence type="ECO:0000256" key="1">
    <source>
        <dbReference type="ARBA" id="ARBA00004123"/>
    </source>
</evidence>
<name>A0A9N8W312_9GLOM</name>
<evidence type="ECO:0000256" key="4">
    <source>
        <dbReference type="ARBA" id="ARBA00023242"/>
    </source>
</evidence>
<dbReference type="InterPro" id="IPR010750">
    <property type="entry name" value="SGF29_tudor-like_dom"/>
</dbReference>
<accession>A0A9N8W312</accession>
<dbReference type="InterPro" id="IPR047288">
    <property type="entry name" value="Tudor_SGF29_rpt1"/>
</dbReference>
<dbReference type="OrthoDB" id="10265994at2759"/>
<evidence type="ECO:0000256" key="5">
    <source>
        <dbReference type="SAM" id="MobiDB-lite"/>
    </source>
</evidence>
<dbReference type="AlphaFoldDB" id="A0A9N8W312"/>
<dbReference type="CDD" id="cd20393">
    <property type="entry name" value="Tudor_SGF29_rpt1"/>
    <property type="match status" value="1"/>
</dbReference>
<evidence type="ECO:0000256" key="3">
    <source>
        <dbReference type="ARBA" id="ARBA00023163"/>
    </source>
</evidence>
<dbReference type="PROSITE" id="PS51518">
    <property type="entry name" value="SGF29_C"/>
    <property type="match status" value="1"/>
</dbReference>
<dbReference type="Pfam" id="PF07039">
    <property type="entry name" value="SGF29_Tudor"/>
    <property type="match status" value="1"/>
</dbReference>
<comment type="caution">
    <text evidence="7">The sequence shown here is derived from an EMBL/GenBank/DDBJ whole genome shotgun (WGS) entry which is preliminary data.</text>
</comment>
<gene>
    <name evidence="7" type="ORF">DERYTH_LOCUS1527</name>
</gene>
<dbReference type="InterPro" id="IPR037802">
    <property type="entry name" value="SGF29"/>
</dbReference>
<proteinExistence type="predicted"/>
<organism evidence="7 8">
    <name type="scientific">Dentiscutata erythropus</name>
    <dbReference type="NCBI Taxonomy" id="1348616"/>
    <lineage>
        <taxon>Eukaryota</taxon>
        <taxon>Fungi</taxon>
        <taxon>Fungi incertae sedis</taxon>
        <taxon>Mucoromycota</taxon>
        <taxon>Glomeromycotina</taxon>
        <taxon>Glomeromycetes</taxon>
        <taxon>Diversisporales</taxon>
        <taxon>Gigasporaceae</taxon>
        <taxon>Dentiscutata</taxon>
    </lineage>
</organism>
<dbReference type="PANTHER" id="PTHR21539:SF0">
    <property type="entry name" value="SAGA-ASSOCIATED FACTOR 29"/>
    <property type="match status" value="1"/>
</dbReference>
<comment type="subcellular location">
    <subcellularLocation>
        <location evidence="1">Nucleus</location>
    </subcellularLocation>
</comment>
<evidence type="ECO:0000256" key="2">
    <source>
        <dbReference type="ARBA" id="ARBA00023015"/>
    </source>
</evidence>